<reference evidence="3" key="1">
    <citation type="journal article" date="2019" name="Int. J. Syst. Evol. Microbiol.">
        <title>The Global Catalogue of Microorganisms (GCM) 10K type strain sequencing project: providing services to taxonomists for standard genome sequencing and annotation.</title>
        <authorList>
            <consortium name="The Broad Institute Genomics Platform"/>
            <consortium name="The Broad Institute Genome Sequencing Center for Infectious Disease"/>
            <person name="Wu L."/>
            <person name="Ma J."/>
        </authorList>
    </citation>
    <scope>NUCLEOTIDE SEQUENCE [LARGE SCALE GENOMIC DNA]</scope>
    <source>
        <strain evidence="3">KCTC 3913</strain>
    </source>
</reference>
<proteinExistence type="predicted"/>
<comment type="caution">
    <text evidence="2">The sequence shown here is derived from an EMBL/GenBank/DDBJ whole genome shotgun (WGS) entry which is preliminary data.</text>
</comment>
<gene>
    <name evidence="2" type="ORF">ACFSUL_08590</name>
</gene>
<sequence length="325" mass="38035">MIVKEREVPMKIQQYEALLRRLLKRHELIPEIEAELKKRYKGYKGELSVDYYTDLLTIEKKEIRVFQNLRLPYGPHFFQIDTLLIFPQFVLILEVKNISGTLIFDPDREQMVRVYNEKEEGFQCPIAQVKRHRIQLMQWMKSRKFPSIPIEYLVVVSNPATILKFANGNNRADIKKVIHGHSLVNKVYELSKMIKTQKFDDKQLKRVSRGLLKDHRPSPPENLMKLFNLSIENIATGVLCPSCEKSPMVRTHGSWFCSTCREWKHDAHNNALSDYFLLLNDSITTRQFCHFAHISSNKTGYRLLQTSNLSFSGTGRARKYFLPSS</sequence>
<protein>
    <submittedName>
        <fullName evidence="2">NERD domain-containing protein</fullName>
    </submittedName>
</protein>
<dbReference type="Proteomes" id="UP001597506">
    <property type="component" value="Unassembled WGS sequence"/>
</dbReference>
<name>A0ABW5RQ55_9BACI</name>
<evidence type="ECO:0000313" key="3">
    <source>
        <dbReference type="Proteomes" id="UP001597506"/>
    </source>
</evidence>
<dbReference type="EMBL" id="JBHUMF010000018">
    <property type="protein sequence ID" value="MFD2680817.1"/>
    <property type="molecule type" value="Genomic_DNA"/>
</dbReference>
<dbReference type="InterPro" id="IPR011528">
    <property type="entry name" value="NERD"/>
</dbReference>
<evidence type="ECO:0000259" key="1">
    <source>
        <dbReference type="PROSITE" id="PS50965"/>
    </source>
</evidence>
<dbReference type="PROSITE" id="PS50965">
    <property type="entry name" value="NERD"/>
    <property type="match status" value="1"/>
</dbReference>
<evidence type="ECO:0000313" key="2">
    <source>
        <dbReference type="EMBL" id="MFD2680817.1"/>
    </source>
</evidence>
<feature type="domain" description="NERD" evidence="1">
    <location>
        <begin position="41"/>
        <end position="159"/>
    </location>
</feature>
<accession>A0ABW5RQ55</accession>
<dbReference type="Pfam" id="PF08378">
    <property type="entry name" value="NERD"/>
    <property type="match status" value="1"/>
</dbReference>
<dbReference type="RefSeq" id="WP_377934556.1">
    <property type="nucleotide sequence ID" value="NZ_JBHUMF010000018.1"/>
</dbReference>
<keyword evidence="3" id="KW-1185">Reference proteome</keyword>
<organism evidence="2 3">
    <name type="scientific">Bacillus seohaeanensis</name>
    <dbReference type="NCBI Taxonomy" id="284580"/>
    <lineage>
        <taxon>Bacteria</taxon>
        <taxon>Bacillati</taxon>
        <taxon>Bacillota</taxon>
        <taxon>Bacilli</taxon>
        <taxon>Bacillales</taxon>
        <taxon>Bacillaceae</taxon>
        <taxon>Bacillus</taxon>
    </lineage>
</organism>